<gene>
    <name evidence="3" type="ORF">A3A71_00775</name>
</gene>
<feature type="signal peptide" evidence="2">
    <location>
        <begin position="1"/>
        <end position="27"/>
    </location>
</feature>
<reference evidence="3 4" key="1">
    <citation type="journal article" date="2016" name="Nat. Commun.">
        <title>Thousands of microbial genomes shed light on interconnected biogeochemical processes in an aquifer system.</title>
        <authorList>
            <person name="Anantharaman K."/>
            <person name="Brown C.T."/>
            <person name="Hug L.A."/>
            <person name="Sharon I."/>
            <person name="Castelle C.J."/>
            <person name="Probst A.J."/>
            <person name="Thomas B.C."/>
            <person name="Singh A."/>
            <person name="Wilkins M.J."/>
            <person name="Karaoz U."/>
            <person name="Brodie E.L."/>
            <person name="Williams K.H."/>
            <person name="Hubbard S.S."/>
            <person name="Banfield J.F."/>
        </authorList>
    </citation>
    <scope>NUCLEOTIDE SEQUENCE [LARGE SCALE GENOMIC DNA]</scope>
</reference>
<dbReference type="Proteomes" id="UP000177481">
    <property type="component" value="Unassembled WGS sequence"/>
</dbReference>
<protein>
    <submittedName>
        <fullName evidence="3">Uncharacterized protein</fullName>
    </submittedName>
</protein>
<sequence>MRKAFSFILVALFVLLLAGCAPGPNTAMSTPVPNGEAGFLLGLWHGLIVWVTFIVSLFNDQVSIYEVHNNGGWYNFGYILGLGSALGGTATASSRSNKD</sequence>
<keyword evidence="1" id="KW-0472">Membrane</keyword>
<comment type="caution">
    <text evidence="3">The sequence shown here is derived from an EMBL/GenBank/DDBJ whole genome shotgun (WGS) entry which is preliminary data.</text>
</comment>
<keyword evidence="1" id="KW-1133">Transmembrane helix</keyword>
<dbReference type="EMBL" id="MEZX01000002">
    <property type="protein sequence ID" value="OGD64575.1"/>
    <property type="molecule type" value="Genomic_DNA"/>
</dbReference>
<name>A0A1F5EB19_9BACT</name>
<evidence type="ECO:0000313" key="4">
    <source>
        <dbReference type="Proteomes" id="UP000177481"/>
    </source>
</evidence>
<feature type="chain" id="PRO_5009518305" evidence="2">
    <location>
        <begin position="28"/>
        <end position="99"/>
    </location>
</feature>
<proteinExistence type="predicted"/>
<dbReference type="AlphaFoldDB" id="A0A1F5EB19"/>
<accession>A0A1F5EB19</accession>
<dbReference type="PROSITE" id="PS51257">
    <property type="entry name" value="PROKAR_LIPOPROTEIN"/>
    <property type="match status" value="1"/>
</dbReference>
<evidence type="ECO:0000313" key="3">
    <source>
        <dbReference type="EMBL" id="OGD64575.1"/>
    </source>
</evidence>
<keyword evidence="1" id="KW-0812">Transmembrane</keyword>
<keyword evidence="2" id="KW-0732">Signal</keyword>
<evidence type="ECO:0000256" key="2">
    <source>
        <dbReference type="SAM" id="SignalP"/>
    </source>
</evidence>
<organism evidence="3 4">
    <name type="scientific">Candidatus Berkelbacteria bacterium RIFCSPLOWO2_01_FULL_50_28</name>
    <dbReference type="NCBI Taxonomy" id="1797471"/>
    <lineage>
        <taxon>Bacteria</taxon>
        <taxon>Candidatus Berkelbacteria</taxon>
    </lineage>
</organism>
<feature type="transmembrane region" description="Helical" evidence="1">
    <location>
        <begin position="39"/>
        <end position="58"/>
    </location>
</feature>
<evidence type="ECO:0000256" key="1">
    <source>
        <dbReference type="SAM" id="Phobius"/>
    </source>
</evidence>
<dbReference type="STRING" id="1797471.A3A71_00775"/>